<feature type="region of interest" description="Disordered" evidence="1">
    <location>
        <begin position="1"/>
        <end position="22"/>
    </location>
</feature>
<evidence type="ECO:0000313" key="2">
    <source>
        <dbReference type="EMBL" id="SER63241.1"/>
    </source>
</evidence>
<evidence type="ECO:0000313" key="3">
    <source>
        <dbReference type="Proteomes" id="UP000199352"/>
    </source>
</evidence>
<protein>
    <submittedName>
        <fullName evidence="2">Uncharacterized protein</fullName>
    </submittedName>
</protein>
<dbReference type="RefSeq" id="WP_143116245.1">
    <property type="nucleotide sequence ID" value="NZ_FOFR01000013.1"/>
</dbReference>
<gene>
    <name evidence="2" type="ORF">SAMN05216188_113163</name>
</gene>
<name>A0A1H9QRM5_9PSEU</name>
<dbReference type="STRING" id="402600.SAMN05216188_113163"/>
<dbReference type="AlphaFoldDB" id="A0A1H9QRM5"/>
<evidence type="ECO:0000256" key="1">
    <source>
        <dbReference type="SAM" id="MobiDB-lite"/>
    </source>
</evidence>
<dbReference type="Proteomes" id="UP000199352">
    <property type="component" value="Unassembled WGS sequence"/>
</dbReference>
<proteinExistence type="predicted"/>
<organism evidence="2 3">
    <name type="scientific">Lentzea xinjiangensis</name>
    <dbReference type="NCBI Taxonomy" id="402600"/>
    <lineage>
        <taxon>Bacteria</taxon>
        <taxon>Bacillati</taxon>
        <taxon>Actinomycetota</taxon>
        <taxon>Actinomycetes</taxon>
        <taxon>Pseudonocardiales</taxon>
        <taxon>Pseudonocardiaceae</taxon>
        <taxon>Lentzea</taxon>
    </lineage>
</organism>
<reference evidence="3" key="1">
    <citation type="submission" date="2016-10" db="EMBL/GenBank/DDBJ databases">
        <authorList>
            <person name="Varghese N."/>
            <person name="Submissions S."/>
        </authorList>
    </citation>
    <scope>NUCLEOTIDE SEQUENCE [LARGE SCALE GENOMIC DNA]</scope>
    <source>
        <strain evidence="3">CGMCC 4.3525</strain>
    </source>
</reference>
<accession>A0A1H9QRM5</accession>
<dbReference type="EMBL" id="FOFR01000013">
    <property type="protein sequence ID" value="SER63241.1"/>
    <property type="molecule type" value="Genomic_DNA"/>
</dbReference>
<sequence>MRFPEGNWTTLSKRGRRPPPGRLAAPLREYGAYFFERLTSPTSATTFDAGALGATPEEVREVLG</sequence>
<keyword evidence="3" id="KW-1185">Reference proteome</keyword>